<dbReference type="Pfam" id="PF17966">
    <property type="entry name" value="Muc_B2"/>
    <property type="match status" value="1"/>
</dbReference>
<evidence type="ECO:0000256" key="1">
    <source>
        <dbReference type="SAM" id="SignalP"/>
    </source>
</evidence>
<keyword evidence="1" id="KW-0732">Signal</keyword>
<comment type="caution">
    <text evidence="3">The sequence shown here is derived from an EMBL/GenBank/DDBJ whole genome shotgun (WGS) entry which is preliminary data.</text>
</comment>
<dbReference type="AlphaFoldDB" id="I7L8V4"/>
<dbReference type="Gene3D" id="2.60.40.4300">
    <property type="match status" value="1"/>
</dbReference>
<evidence type="ECO:0000313" key="4">
    <source>
        <dbReference type="Proteomes" id="UP000009320"/>
    </source>
</evidence>
<dbReference type="Proteomes" id="UP000009320">
    <property type="component" value="Unassembled WGS sequence"/>
</dbReference>
<dbReference type="PATRIC" id="fig|1423758.3.peg.274"/>
<dbReference type="GeneID" id="82846252"/>
<dbReference type="NCBIfam" id="TIGR01167">
    <property type="entry name" value="LPXTG_anchor"/>
    <property type="match status" value="1"/>
</dbReference>
<protein>
    <recommendedName>
        <fullName evidence="2">Mub B2-like domain-containing protein</fullName>
    </recommendedName>
</protein>
<name>I7L8V4_9LACO</name>
<dbReference type="EMBL" id="CAKE01000001">
    <property type="protein sequence ID" value="CCI80964.1"/>
    <property type="molecule type" value="Genomic_DNA"/>
</dbReference>
<feature type="domain" description="Mub B2-like" evidence="2">
    <location>
        <begin position="73"/>
        <end position="145"/>
    </location>
</feature>
<feature type="chain" id="PRO_5009961928" description="Mub B2-like domain-containing protein" evidence="1">
    <location>
        <begin position="26"/>
        <end position="290"/>
    </location>
</feature>
<dbReference type="STRING" id="1423758.FC41_GL000271"/>
<evidence type="ECO:0000313" key="3">
    <source>
        <dbReference type="EMBL" id="CCI80964.1"/>
    </source>
</evidence>
<sequence>MKKSLIAAQVITSALLLGISQQVKADTVNQSDENETVSRKQENESAIVSFSNFGQAAANQVLRTQNNPQITYQNQSRQVTETIYFQNTAGQEIAPPQKQVVILHRVNTLQNGTVINYGAWSKADFAQVKAPEIPGYTPTQPYLDALPANQSFYFIWQYRKNNNAQNHTTSFQPAPVHPTSVETNPLNNSNVDQTNIHHPATNLRNAARLRNSTQYNINALKDNFNKLDNFQNKQVINQTKSNLNSYISKKRIAKQLPQTSVKNSNALSLIGLVGTMAFIGLCGVHKPKNA</sequence>
<dbReference type="InterPro" id="IPR041495">
    <property type="entry name" value="Mub_B2"/>
</dbReference>
<gene>
    <name evidence="3" type="ORF">BN55_03370</name>
</gene>
<proteinExistence type="predicted"/>
<dbReference type="RefSeq" id="WP_008469544.1">
    <property type="nucleotide sequence ID" value="NZ_AYZP01000001.1"/>
</dbReference>
<accession>I7L8V4</accession>
<evidence type="ECO:0000259" key="2">
    <source>
        <dbReference type="Pfam" id="PF17966"/>
    </source>
</evidence>
<feature type="signal peptide" evidence="1">
    <location>
        <begin position="1"/>
        <end position="25"/>
    </location>
</feature>
<reference evidence="3 4" key="1">
    <citation type="submission" date="2012-06" db="EMBL/GenBank/DDBJ databases">
        <title>Draft Genome Sequence of Lactobacillus hominis Strain CRBIP 24.179T, isolated from human intestine.</title>
        <authorList>
            <person name="Cousin S."/>
            <person name="Ma L."/>
            <person name="Bizet C."/>
            <person name="Loux V."/>
            <person name="Bouchier C."/>
            <person name="Clermont D."/>
            <person name="Creno S."/>
        </authorList>
    </citation>
    <scope>NUCLEOTIDE SEQUENCE [LARGE SCALE GENOMIC DNA]</scope>
    <source>
        <strain evidence="4">CRBIP 24.179T</strain>
    </source>
</reference>
<organism evidence="3 4">
    <name type="scientific">Lactobacillus hominis DSM 23910 = CRBIP 24.179</name>
    <dbReference type="NCBI Taxonomy" id="1423758"/>
    <lineage>
        <taxon>Bacteria</taxon>
        <taxon>Bacillati</taxon>
        <taxon>Bacillota</taxon>
        <taxon>Bacilli</taxon>
        <taxon>Lactobacillales</taxon>
        <taxon>Lactobacillaceae</taxon>
        <taxon>Lactobacillus</taxon>
    </lineage>
</organism>
<keyword evidence="4" id="KW-1185">Reference proteome</keyword>